<evidence type="ECO:0000313" key="1">
    <source>
        <dbReference type="EnsemblMetazoa" id="Aqu2.1.32680_001"/>
    </source>
</evidence>
<organism evidence="1">
    <name type="scientific">Amphimedon queenslandica</name>
    <name type="common">Sponge</name>
    <dbReference type="NCBI Taxonomy" id="400682"/>
    <lineage>
        <taxon>Eukaryota</taxon>
        <taxon>Metazoa</taxon>
        <taxon>Porifera</taxon>
        <taxon>Demospongiae</taxon>
        <taxon>Heteroscleromorpha</taxon>
        <taxon>Haplosclerida</taxon>
        <taxon>Niphatidae</taxon>
        <taxon>Amphimedon</taxon>
    </lineage>
</organism>
<accession>A0A1X7UXI3</accession>
<dbReference type="EnsemblMetazoa" id="Aqu2.1.32680_001">
    <property type="protein sequence ID" value="Aqu2.1.32680_001"/>
    <property type="gene ID" value="Aqu2.1.32680"/>
</dbReference>
<sequence length="50" mass="5693">MMMMMRWALFRNTSYDIILLPVLSSVSDASELISTLCVTRPSLLRWGDNG</sequence>
<dbReference type="AlphaFoldDB" id="A0A1X7UXI3"/>
<dbReference type="InParanoid" id="A0A1X7UXI3"/>
<name>A0A1X7UXI3_AMPQE</name>
<reference evidence="1" key="1">
    <citation type="submission" date="2017-05" db="UniProtKB">
        <authorList>
            <consortium name="EnsemblMetazoa"/>
        </authorList>
    </citation>
    <scope>IDENTIFICATION</scope>
</reference>
<proteinExistence type="predicted"/>
<protein>
    <submittedName>
        <fullName evidence="1">Uncharacterized protein</fullName>
    </submittedName>
</protein>